<evidence type="ECO:0000313" key="1">
    <source>
        <dbReference type="EMBL" id="KIP08083.1"/>
    </source>
</evidence>
<dbReference type="AlphaFoldDB" id="A0A0C3PMX7"/>
<dbReference type="InterPro" id="IPR055334">
    <property type="entry name" value="PEX8-like"/>
</dbReference>
<dbReference type="HOGENOM" id="CLU_015601_0_0_1"/>
<keyword evidence="2" id="KW-1185">Reference proteome</keyword>
<protein>
    <submittedName>
        <fullName evidence="1">Uncharacterized protein</fullName>
    </submittedName>
</protein>
<dbReference type="PANTHER" id="PTHR39214:SF1">
    <property type="entry name" value="MICROBODY (PEROXISOME) BIOGENESIS PROTEIN PEROXIN 8 (EUROFUNG)"/>
    <property type="match status" value="1"/>
</dbReference>
<evidence type="ECO:0000313" key="2">
    <source>
        <dbReference type="Proteomes" id="UP000053257"/>
    </source>
</evidence>
<gene>
    <name evidence="1" type="ORF">PHLGIDRAFT_127226</name>
</gene>
<name>A0A0C3PMX7_PHLG1</name>
<dbReference type="Proteomes" id="UP000053257">
    <property type="component" value="Unassembled WGS sequence"/>
</dbReference>
<reference evidence="1 2" key="1">
    <citation type="journal article" date="2014" name="PLoS Genet.">
        <title>Analysis of the Phlebiopsis gigantea genome, transcriptome and secretome provides insight into its pioneer colonization strategies of wood.</title>
        <authorList>
            <person name="Hori C."/>
            <person name="Ishida T."/>
            <person name="Igarashi K."/>
            <person name="Samejima M."/>
            <person name="Suzuki H."/>
            <person name="Master E."/>
            <person name="Ferreira P."/>
            <person name="Ruiz-Duenas F.J."/>
            <person name="Held B."/>
            <person name="Canessa P."/>
            <person name="Larrondo L.F."/>
            <person name="Schmoll M."/>
            <person name="Druzhinina I.S."/>
            <person name="Kubicek C.P."/>
            <person name="Gaskell J.A."/>
            <person name="Kersten P."/>
            <person name="St John F."/>
            <person name="Glasner J."/>
            <person name="Sabat G."/>
            <person name="Splinter BonDurant S."/>
            <person name="Syed K."/>
            <person name="Yadav J."/>
            <person name="Mgbeahuruike A.C."/>
            <person name="Kovalchuk A."/>
            <person name="Asiegbu F.O."/>
            <person name="Lackner G."/>
            <person name="Hoffmeister D."/>
            <person name="Rencoret J."/>
            <person name="Gutierrez A."/>
            <person name="Sun H."/>
            <person name="Lindquist E."/>
            <person name="Barry K."/>
            <person name="Riley R."/>
            <person name="Grigoriev I.V."/>
            <person name="Henrissat B."/>
            <person name="Kues U."/>
            <person name="Berka R.M."/>
            <person name="Martinez A.T."/>
            <person name="Covert S.F."/>
            <person name="Blanchette R.A."/>
            <person name="Cullen D."/>
        </authorList>
    </citation>
    <scope>NUCLEOTIDE SEQUENCE [LARGE SCALE GENOMIC DNA]</scope>
    <source>
        <strain evidence="1 2">11061_1 CR5-6</strain>
    </source>
</reference>
<dbReference type="OrthoDB" id="2357318at2759"/>
<proteinExistence type="predicted"/>
<accession>A0A0C3PMX7</accession>
<sequence>MSSDRGYLNLVAHLNAHTSSLPPETLNASIAHYLARAQPSATPLAAIVVSSPRFAASFSFPVLEGLQTAFRHAIHVKIKVITDEPGGIFSRGLTTQVTEWVSQVLKGLQGGHPVLRLACYSGILFGLNDREKELKMQQSFNRRRVEEELVIAFAEIIDFVSPAADAWEAEFRTQARNAQDFLPSTLVLASRAFPLVASDRLKALPLATLSRILQLSTIDAFQQGALVFTSQESLRTPRDDKLHIPKDSSFARNVDQLSRSLLLSQMASLSAMHTQVISIMAEHRPSEAWSAVSDLSLALQDLARTVEKGWTANPLSDVELEDSLTLETQVIATSLWSILKTLLFTTVRLIDRVLNTVLFVQRPSSPHSSTGPRFTAFELTRLSLRTLSHLSFVLPRFGGVSSTASSALPELLKTFYTALDVLSSDITESRHFVREVCTEVAQVRAAAGSKKKVKESKEAYALAAVEQLVPILDNRTIRDDIYPLCEPHLDDPAHRETYESAHSVMLAIFSAHAKAQKSGTAPSSEPHELAFAEQIVPSYARCLIANSAPHKLNTTQLCMAYRALVGCASVFGGSRVAALPSEAGPMAEPKASEGDAYAWFCIDLLLSAVPAPLNLDEERTEHRKKLVLALVSTVSAVSLRILPRLLGEIEALVEDVSSTSSELSMDEEREEIVKALFEEVLSVGDEEKEFAIRWWGDWKARLRRKESGVVEEYVGKGKEKEIVARL</sequence>
<dbReference type="PANTHER" id="PTHR39214">
    <property type="entry name" value="MICROBODY (PEROXISOME) BIOGENESIS PROTEIN PEROXIN 8 (EUROFUNG)"/>
    <property type="match status" value="1"/>
</dbReference>
<dbReference type="EMBL" id="KN840485">
    <property type="protein sequence ID" value="KIP08083.1"/>
    <property type="molecule type" value="Genomic_DNA"/>
</dbReference>
<organism evidence="1 2">
    <name type="scientific">Phlebiopsis gigantea (strain 11061_1 CR5-6)</name>
    <name type="common">White-rot fungus</name>
    <name type="synonym">Peniophora gigantea</name>
    <dbReference type="NCBI Taxonomy" id="745531"/>
    <lineage>
        <taxon>Eukaryota</taxon>
        <taxon>Fungi</taxon>
        <taxon>Dikarya</taxon>
        <taxon>Basidiomycota</taxon>
        <taxon>Agaricomycotina</taxon>
        <taxon>Agaricomycetes</taxon>
        <taxon>Polyporales</taxon>
        <taxon>Phanerochaetaceae</taxon>
        <taxon>Phlebiopsis</taxon>
    </lineage>
</organism>
<dbReference type="STRING" id="745531.A0A0C3PMX7"/>